<keyword evidence="1" id="KW-1133">Transmembrane helix</keyword>
<evidence type="ECO:0000313" key="2">
    <source>
        <dbReference type="EMBL" id="MFD0780043.1"/>
    </source>
</evidence>
<dbReference type="RefSeq" id="WP_378751709.1">
    <property type="nucleotide sequence ID" value="NZ_JBHSSV010000006.1"/>
</dbReference>
<feature type="transmembrane region" description="Helical" evidence="1">
    <location>
        <begin position="44"/>
        <end position="67"/>
    </location>
</feature>
<dbReference type="EMBL" id="JBHTIM010000001">
    <property type="protein sequence ID" value="MFD0780043.1"/>
    <property type="molecule type" value="Genomic_DNA"/>
</dbReference>
<reference evidence="3" key="1">
    <citation type="journal article" date="2019" name="Int. J. Syst. Evol. Microbiol.">
        <title>The Global Catalogue of Microorganisms (GCM) 10K type strain sequencing project: providing services to taxonomists for standard genome sequencing and annotation.</title>
        <authorList>
            <consortium name="The Broad Institute Genomics Platform"/>
            <consortium name="The Broad Institute Genome Sequencing Center for Infectious Disease"/>
            <person name="Wu L."/>
            <person name="Ma J."/>
        </authorList>
    </citation>
    <scope>NUCLEOTIDE SEQUENCE [LARGE SCALE GENOMIC DNA]</scope>
    <source>
        <strain evidence="3">CCUG 50754</strain>
    </source>
</reference>
<sequence>MSTPPFDRHSGDVHAPVPAPAAPDVASSSLVASSAPPSNNVPGILSVAFGVAAIVWQLVFVFLLAAALDDPALTSAVSIGDSVMTSVLGLAGLALGILGLTRRESARSAAGIGVGIAIALLSGVLIRLAYPLAFEVFAG</sequence>
<keyword evidence="3" id="KW-1185">Reference proteome</keyword>
<dbReference type="Proteomes" id="UP001597042">
    <property type="component" value="Unassembled WGS sequence"/>
</dbReference>
<name>A0ABW2ZNP0_9MICO</name>
<gene>
    <name evidence="2" type="ORF">ACFQZV_01865</name>
</gene>
<keyword evidence="1" id="KW-0812">Transmembrane</keyword>
<keyword evidence="1" id="KW-0472">Membrane</keyword>
<protein>
    <submittedName>
        <fullName evidence="2">Uncharacterized protein</fullName>
    </submittedName>
</protein>
<accession>A0ABW2ZNP0</accession>
<feature type="transmembrane region" description="Helical" evidence="1">
    <location>
        <begin position="79"/>
        <end position="98"/>
    </location>
</feature>
<comment type="caution">
    <text evidence="2">The sequence shown here is derived from an EMBL/GenBank/DDBJ whole genome shotgun (WGS) entry which is preliminary data.</text>
</comment>
<feature type="transmembrane region" description="Helical" evidence="1">
    <location>
        <begin position="110"/>
        <end position="130"/>
    </location>
</feature>
<evidence type="ECO:0000256" key="1">
    <source>
        <dbReference type="SAM" id="Phobius"/>
    </source>
</evidence>
<organism evidence="2 3">
    <name type="scientific">Microbacterium koreense</name>
    <dbReference type="NCBI Taxonomy" id="323761"/>
    <lineage>
        <taxon>Bacteria</taxon>
        <taxon>Bacillati</taxon>
        <taxon>Actinomycetota</taxon>
        <taxon>Actinomycetes</taxon>
        <taxon>Micrococcales</taxon>
        <taxon>Microbacteriaceae</taxon>
        <taxon>Microbacterium</taxon>
    </lineage>
</organism>
<evidence type="ECO:0000313" key="3">
    <source>
        <dbReference type="Proteomes" id="UP001597042"/>
    </source>
</evidence>
<proteinExistence type="predicted"/>